<dbReference type="GeneID" id="117741687"/>
<dbReference type="PRINTS" id="PR00007">
    <property type="entry name" value="COMPLEMNTC1Q"/>
</dbReference>
<evidence type="ECO:0000256" key="3">
    <source>
        <dbReference type="ARBA" id="ARBA00022729"/>
    </source>
</evidence>
<dbReference type="Gene3D" id="2.60.120.40">
    <property type="match status" value="1"/>
</dbReference>
<sequence>MVLLPLLFLLGWQFLCGRGQFQSTAIELLTKAALEWEGPLPCGQWDCNCAFQHQRGCCCAANQMFELEDDCFGRIHNLWHDVTSLKYKAEMLTDYSHIAFKATMDPSNSNRIFGASLPCFGPFNTNVPIPYSIVSLNDGNAYNPSLGVFTAPCSGVFVFSFTVYSYVGEKELLYYKVLLMKNRVVAVSAWENNREDFEDNANQVVVLKLQRGDQVYVELISGRKLCKHLQYNIFTGYMLYPIADEHGY</sequence>
<dbReference type="SMART" id="SM00110">
    <property type="entry name" value="C1Q"/>
    <property type="match status" value="1"/>
</dbReference>
<protein>
    <submittedName>
        <fullName evidence="6">Cerebellin 18</fullName>
    </submittedName>
</protein>
<keyword evidence="2" id="KW-0964">Secreted</keyword>
<dbReference type="PROSITE" id="PS50871">
    <property type="entry name" value="C1Q"/>
    <property type="match status" value="1"/>
</dbReference>
<organism evidence="6 7">
    <name type="scientific">Cyclopterus lumpus</name>
    <name type="common">Lumpsucker</name>
    <dbReference type="NCBI Taxonomy" id="8103"/>
    <lineage>
        <taxon>Eukaryota</taxon>
        <taxon>Metazoa</taxon>
        <taxon>Chordata</taxon>
        <taxon>Craniata</taxon>
        <taxon>Vertebrata</taxon>
        <taxon>Euteleostomi</taxon>
        <taxon>Actinopterygii</taxon>
        <taxon>Neopterygii</taxon>
        <taxon>Teleostei</taxon>
        <taxon>Neoteleostei</taxon>
        <taxon>Acanthomorphata</taxon>
        <taxon>Eupercaria</taxon>
        <taxon>Perciformes</taxon>
        <taxon>Cottioidei</taxon>
        <taxon>Cottales</taxon>
        <taxon>Cyclopteridae</taxon>
        <taxon>Cyclopterus</taxon>
    </lineage>
</organism>
<evidence type="ECO:0000313" key="6">
    <source>
        <dbReference type="Ensembl" id="ENSCLMP00005041527.1"/>
    </source>
</evidence>
<reference evidence="6" key="2">
    <citation type="submission" date="2025-09" db="UniProtKB">
        <authorList>
            <consortium name="Ensembl"/>
        </authorList>
    </citation>
    <scope>IDENTIFICATION</scope>
</reference>
<gene>
    <name evidence="6" type="primary">cbln18</name>
</gene>
<evidence type="ECO:0000259" key="5">
    <source>
        <dbReference type="PROSITE" id="PS50871"/>
    </source>
</evidence>
<dbReference type="KEGG" id="clum:117741687"/>
<dbReference type="GO" id="GO:0045202">
    <property type="term" value="C:synapse"/>
    <property type="evidence" value="ECO:0007669"/>
    <property type="project" value="TreeGrafter"/>
</dbReference>
<dbReference type="Ensembl" id="ENSCLMT00005043044.1">
    <property type="protein sequence ID" value="ENSCLMP00005041527.1"/>
    <property type="gene ID" value="ENSCLMG00005019445.1"/>
</dbReference>
<keyword evidence="3 4" id="KW-0732">Signal</keyword>
<name>A0A8C3AFC6_CYCLU</name>
<dbReference type="SUPFAM" id="SSF49842">
    <property type="entry name" value="TNF-like"/>
    <property type="match status" value="1"/>
</dbReference>
<feature type="domain" description="C1q" evidence="5">
    <location>
        <begin position="106"/>
        <end position="245"/>
    </location>
</feature>
<keyword evidence="7" id="KW-1185">Reference proteome</keyword>
<dbReference type="PANTHER" id="PTHR22923">
    <property type="entry name" value="CEREBELLIN-RELATED"/>
    <property type="match status" value="1"/>
</dbReference>
<evidence type="ECO:0000256" key="4">
    <source>
        <dbReference type="SAM" id="SignalP"/>
    </source>
</evidence>
<dbReference type="Proteomes" id="UP000694565">
    <property type="component" value="Unplaced"/>
</dbReference>
<evidence type="ECO:0000256" key="1">
    <source>
        <dbReference type="ARBA" id="ARBA00004613"/>
    </source>
</evidence>
<dbReference type="InterPro" id="IPR001073">
    <property type="entry name" value="C1q_dom"/>
</dbReference>
<dbReference type="Pfam" id="PF00386">
    <property type="entry name" value="C1q"/>
    <property type="match status" value="1"/>
</dbReference>
<dbReference type="AlphaFoldDB" id="A0A8C3AFC6"/>
<dbReference type="GO" id="GO:0099558">
    <property type="term" value="P:maintenance of synapse structure"/>
    <property type="evidence" value="ECO:0007669"/>
    <property type="project" value="TreeGrafter"/>
</dbReference>
<comment type="subcellular location">
    <subcellularLocation>
        <location evidence="1">Secreted</location>
    </subcellularLocation>
</comment>
<feature type="signal peptide" evidence="4">
    <location>
        <begin position="1"/>
        <end position="19"/>
    </location>
</feature>
<dbReference type="OrthoDB" id="6154955at2759"/>
<dbReference type="RefSeq" id="XP_034404773.1">
    <property type="nucleotide sequence ID" value="XM_034548882.1"/>
</dbReference>
<dbReference type="GeneTree" id="ENSGT00940000163520"/>
<reference evidence="6" key="1">
    <citation type="submission" date="2025-08" db="UniProtKB">
        <authorList>
            <consortium name="Ensembl"/>
        </authorList>
    </citation>
    <scope>IDENTIFICATION</scope>
</reference>
<dbReference type="PANTHER" id="PTHR22923:SF89">
    <property type="entry name" value="CEREBELLIN 18"/>
    <property type="match status" value="1"/>
</dbReference>
<evidence type="ECO:0000313" key="7">
    <source>
        <dbReference type="Proteomes" id="UP000694565"/>
    </source>
</evidence>
<evidence type="ECO:0000256" key="2">
    <source>
        <dbReference type="ARBA" id="ARBA00022525"/>
    </source>
</evidence>
<dbReference type="InterPro" id="IPR008983">
    <property type="entry name" value="Tumour_necrosis_fac-like_dom"/>
</dbReference>
<dbReference type="CTD" id="100002104"/>
<feature type="chain" id="PRO_5034161559" evidence="4">
    <location>
        <begin position="20"/>
        <end position="248"/>
    </location>
</feature>
<dbReference type="GO" id="GO:0005576">
    <property type="term" value="C:extracellular region"/>
    <property type="evidence" value="ECO:0007669"/>
    <property type="project" value="UniProtKB-SubCell"/>
</dbReference>
<proteinExistence type="predicted"/>
<accession>A0A8C3AFC6</accession>
<dbReference type="InterPro" id="IPR050822">
    <property type="entry name" value="Cerebellin_Synaptic_Org"/>
</dbReference>